<proteinExistence type="inferred from homology"/>
<keyword evidence="6" id="KW-0288">FMN</keyword>
<dbReference type="SUPFAM" id="SSF52218">
    <property type="entry name" value="Flavoproteins"/>
    <property type="match status" value="1"/>
</dbReference>
<keyword evidence="7" id="KW-0249">Electron transport</keyword>
<comment type="caution">
    <text evidence="9">The sequence shown here is derived from an EMBL/GenBank/DDBJ whole genome shotgun (WGS) entry which is preliminary data.</text>
</comment>
<evidence type="ECO:0000256" key="1">
    <source>
        <dbReference type="ARBA" id="ARBA00001917"/>
    </source>
</evidence>
<dbReference type="PANTHER" id="PTHR42809:SF1">
    <property type="entry name" value="FLAVODOXIN 1"/>
    <property type="match status" value="1"/>
</dbReference>
<gene>
    <name evidence="9" type="ORF">NEOCIP111885_00609</name>
</gene>
<feature type="domain" description="Flavodoxin-like" evidence="8">
    <location>
        <begin position="8"/>
        <end position="145"/>
    </location>
</feature>
<comment type="similarity">
    <text evidence="3">Belongs to the flavodoxin family.</text>
</comment>
<evidence type="ECO:0000256" key="3">
    <source>
        <dbReference type="ARBA" id="ARBA00005267"/>
    </source>
</evidence>
<dbReference type="EMBL" id="CAKJTG010000003">
    <property type="protein sequence ID" value="CAG9606921.1"/>
    <property type="molecule type" value="Genomic_DNA"/>
</dbReference>
<comment type="cofactor">
    <cofactor evidence="1">
        <name>FMN</name>
        <dbReference type="ChEBI" id="CHEBI:58210"/>
    </cofactor>
</comment>
<dbReference type="AlphaFoldDB" id="A0A9C7G6G2"/>
<dbReference type="InterPro" id="IPR050619">
    <property type="entry name" value="Flavodoxin"/>
</dbReference>
<keyword evidence="5" id="KW-0285">Flavoprotein</keyword>
<comment type="function">
    <text evidence="2">Low-potential electron donor to a number of redox enzymes.</text>
</comment>
<dbReference type="PRINTS" id="PR00369">
    <property type="entry name" value="FLAVODOXIN"/>
</dbReference>
<dbReference type="InterPro" id="IPR029039">
    <property type="entry name" value="Flavoprotein-like_sf"/>
</dbReference>
<evidence type="ECO:0000256" key="6">
    <source>
        <dbReference type="ARBA" id="ARBA00022643"/>
    </source>
</evidence>
<evidence type="ECO:0000256" key="4">
    <source>
        <dbReference type="ARBA" id="ARBA00022448"/>
    </source>
</evidence>
<dbReference type="InterPro" id="IPR001094">
    <property type="entry name" value="Flavdoxin-like"/>
</dbReference>
<evidence type="ECO:0000256" key="7">
    <source>
        <dbReference type="ARBA" id="ARBA00022982"/>
    </source>
</evidence>
<evidence type="ECO:0000256" key="5">
    <source>
        <dbReference type="ARBA" id="ARBA00022630"/>
    </source>
</evidence>
<evidence type="ECO:0000256" key="2">
    <source>
        <dbReference type="ARBA" id="ARBA00003297"/>
    </source>
</evidence>
<keyword evidence="4" id="KW-0813">Transport</keyword>
<reference evidence="9" key="1">
    <citation type="submission" date="2021-10" db="EMBL/GenBank/DDBJ databases">
        <authorList>
            <person name="Criscuolo A."/>
        </authorList>
    </citation>
    <scope>NUCLEOTIDE SEQUENCE</scope>
    <source>
        <strain evidence="9">CIP111885</strain>
    </source>
</reference>
<evidence type="ECO:0000313" key="9">
    <source>
        <dbReference type="EMBL" id="CAG9606921.1"/>
    </source>
</evidence>
<evidence type="ECO:0000313" key="10">
    <source>
        <dbReference type="Proteomes" id="UP000789845"/>
    </source>
</evidence>
<dbReference type="PROSITE" id="PS50902">
    <property type="entry name" value="FLAVODOXIN_LIKE"/>
    <property type="match status" value="1"/>
</dbReference>
<dbReference type="GO" id="GO:0010181">
    <property type="term" value="F:FMN binding"/>
    <property type="evidence" value="ECO:0007669"/>
    <property type="project" value="InterPro"/>
</dbReference>
<protein>
    <submittedName>
        <fullName evidence="9">Flavodoxin</fullName>
    </submittedName>
</protein>
<evidence type="ECO:0000259" key="8">
    <source>
        <dbReference type="PROSITE" id="PS50902"/>
    </source>
</evidence>
<keyword evidence="10" id="KW-1185">Reference proteome</keyword>
<dbReference type="GO" id="GO:0016651">
    <property type="term" value="F:oxidoreductase activity, acting on NAD(P)H"/>
    <property type="evidence" value="ECO:0007669"/>
    <property type="project" value="UniProtKB-ARBA"/>
</dbReference>
<dbReference type="Gene3D" id="3.40.50.360">
    <property type="match status" value="1"/>
</dbReference>
<sequence length="153" mass="17066">MALMNCKLAIVYSSVTGNTEEVASILYTASKQNFTDVSLYPVHNFPMKKLEEFDAIMVGTYTWGNGEIPREMVAVYKAFEHANKKNIVTGVFGTGDSFYPHFCGAVDAFKNMLFVNTTLAATLKIELTPQDGDLKRCFQFVESIARRVSPLMV</sequence>
<name>A0A9C7G6G2_9BACI</name>
<dbReference type="Pfam" id="PF00258">
    <property type="entry name" value="Flavodoxin_1"/>
    <property type="match status" value="1"/>
</dbReference>
<dbReference type="RefSeq" id="WP_230495196.1">
    <property type="nucleotide sequence ID" value="NZ_CAKJTG010000003.1"/>
</dbReference>
<accession>A0A9C7G6G2</accession>
<organism evidence="9 10">
    <name type="scientific">Pseudoneobacillus rhizosphaerae</name>
    <dbReference type="NCBI Taxonomy" id="2880968"/>
    <lineage>
        <taxon>Bacteria</taxon>
        <taxon>Bacillati</taxon>
        <taxon>Bacillota</taxon>
        <taxon>Bacilli</taxon>
        <taxon>Bacillales</taxon>
        <taxon>Bacillaceae</taxon>
        <taxon>Pseudoneobacillus</taxon>
    </lineage>
</organism>
<dbReference type="InterPro" id="IPR008254">
    <property type="entry name" value="Flavodoxin/NO_synth"/>
</dbReference>
<dbReference type="Proteomes" id="UP000789845">
    <property type="component" value="Unassembled WGS sequence"/>
</dbReference>
<dbReference type="PANTHER" id="PTHR42809">
    <property type="entry name" value="FLAVODOXIN 2"/>
    <property type="match status" value="1"/>
</dbReference>